<organism evidence="1">
    <name type="scientific">uncultured Caudovirales phage</name>
    <dbReference type="NCBI Taxonomy" id="2100421"/>
    <lineage>
        <taxon>Viruses</taxon>
        <taxon>Duplodnaviria</taxon>
        <taxon>Heunggongvirae</taxon>
        <taxon>Uroviricota</taxon>
        <taxon>Caudoviricetes</taxon>
        <taxon>Peduoviridae</taxon>
        <taxon>Maltschvirus</taxon>
        <taxon>Maltschvirus maltsch</taxon>
    </lineage>
</organism>
<dbReference type="EMBL" id="LR796916">
    <property type="protein sequence ID" value="CAB4173966.1"/>
    <property type="molecule type" value="Genomic_DNA"/>
</dbReference>
<proteinExistence type="predicted"/>
<name>A0A6J5PV39_9CAUD</name>
<sequence>MKGFVDKILTELKSNTAVNSEPLVKMLTESIDKSISLGEPDASVYEKLKGGIKSINTNIKNTNLGIILEQFTKLEYTPEARTFEIAKSVNLMGKLKAIRESKSGENPILLPQIELLESYLNNGTPDFALCEGFINVFSSHVYDSKIKSQVEKVKRYLNENKATLLFLNTIYSMDSMTSEQYSAVSLDLKNMLIAESYTSDILKLKYGTTIPLVNQLVNDLHLLESQTMGYFTLGEGDSFTKISNMINPATKAKDGMIIYMDDKFISIRESKGLTGKETKVYIDGAFKIAEVDPTYVKEKFPRFYSVAESFATLGFKKNIDCTCVESNSIRNFNISFKANEERELDLYLNESKISNLDDINLMEALSLESNGIKERVINLFENSKNLFNFDFIKELSNDRTLSEALVLKLNDDFYVCEKLNSADRDWRKVDEHDLYEFCMTKFNYDISPIFKTKIDEKIKAYGEIETKKNSISVDITKLEETMEKLQKAISSPDLDSEAIKKLTGIRESIESSINSLKQDYVGLDLFKKEVK</sequence>
<dbReference type="EMBL" id="LR797195">
    <property type="protein sequence ID" value="CAB4193959.1"/>
    <property type="molecule type" value="Genomic_DNA"/>
</dbReference>
<evidence type="ECO:0000313" key="2">
    <source>
        <dbReference type="EMBL" id="CAB4193959.1"/>
    </source>
</evidence>
<gene>
    <name evidence="2" type="ORF">UFOVP1247_330</name>
    <name evidence="1" type="ORF">UFOVP970_17</name>
</gene>
<protein>
    <submittedName>
        <fullName evidence="1">Uncharacterized protein</fullName>
    </submittedName>
</protein>
<evidence type="ECO:0000313" key="1">
    <source>
        <dbReference type="EMBL" id="CAB4173966.1"/>
    </source>
</evidence>
<accession>A0A6J5PV39</accession>
<reference evidence="1" key="1">
    <citation type="submission" date="2020-05" db="EMBL/GenBank/DDBJ databases">
        <authorList>
            <person name="Chiriac C."/>
            <person name="Salcher M."/>
            <person name="Ghai R."/>
            <person name="Kavagutti S V."/>
        </authorList>
    </citation>
    <scope>NUCLEOTIDE SEQUENCE</scope>
</reference>